<evidence type="ECO:0000313" key="1">
    <source>
        <dbReference type="EMBL" id="AKR17986.1"/>
    </source>
</evidence>
<geneLocation type="mitochondrion" evidence="1"/>
<dbReference type="RefSeq" id="YP_009160657.1">
    <property type="nucleotide sequence ID" value="NC_027660.1"/>
</dbReference>
<reference evidence="1" key="1">
    <citation type="submission" date="2015-04" db="EMBL/GenBank/DDBJ databases">
        <authorList>
            <person name="Syromyatnikov M.Y."/>
            <person name="Popov V.N."/>
        </authorList>
    </citation>
    <scope>NUCLEOTIDE SEQUENCE</scope>
    <source>
        <strain evidence="1">3608</strain>
    </source>
</reference>
<keyword evidence="1" id="KW-0496">Mitochondrion</keyword>
<dbReference type="GeneID" id="25103289"/>
<dbReference type="AlphaFoldDB" id="A0A0U2ET79"/>
<name>A0A0U2ET79_9HYPO</name>
<protein>
    <submittedName>
        <fullName evidence="1">Uncharacterized protein</fullName>
    </submittedName>
</protein>
<gene>
    <name evidence="1" type="primary">orf121</name>
</gene>
<reference evidence="1" key="2">
    <citation type="journal article" date="2016" name="Mitochondrial DNA">
        <title>The complete mitochondrial genome of the nematode endoparasitic fungus Hirsutella minnesotensis.</title>
        <authorList>
            <person name="Zhang Y.J."/>
            <person name="Zhang S."/>
            <person name="Liu X.Z."/>
        </authorList>
    </citation>
    <scope>NUCLEOTIDE SEQUENCE</scope>
    <source>
        <strain evidence="1">3608</strain>
    </source>
</reference>
<dbReference type="EMBL" id="KR139916">
    <property type="protein sequence ID" value="AKR17986.1"/>
    <property type="molecule type" value="Genomic_DNA"/>
</dbReference>
<proteinExistence type="predicted"/>
<accession>A0A0U2ET79</accession>
<sequence>MYMREEYRSELRGQNIGREAVLSNGYVATLTNQAKEFIVLQSQAWKGTTRIATVQPLDLISGKINDIPLNPRELHKFKVGDLAVLIGQTGPNHTVQYDWEFMSNTAKHTRSIINMIEHNRR</sequence>
<organism evidence="1">
    <name type="scientific">Hirsutella minnesotensis</name>
    <dbReference type="NCBI Taxonomy" id="332947"/>
    <lineage>
        <taxon>Eukaryota</taxon>
        <taxon>Fungi</taxon>
        <taxon>Dikarya</taxon>
        <taxon>Ascomycota</taxon>
        <taxon>Pezizomycotina</taxon>
        <taxon>Sordariomycetes</taxon>
        <taxon>Hypocreomycetidae</taxon>
        <taxon>Hypocreales</taxon>
        <taxon>Ophiocordycipitaceae</taxon>
        <taxon>Hirsutella</taxon>
    </lineage>
</organism>